<dbReference type="EMBL" id="ML992691">
    <property type="protein sequence ID" value="KAF2208832.1"/>
    <property type="molecule type" value="Genomic_DNA"/>
</dbReference>
<protein>
    <submittedName>
        <fullName evidence="1">Uncharacterized protein</fullName>
    </submittedName>
</protein>
<name>A0A6A6F4V4_9PEZI</name>
<evidence type="ECO:0000313" key="2">
    <source>
        <dbReference type="Proteomes" id="UP000799539"/>
    </source>
</evidence>
<accession>A0A6A6F4V4</accession>
<dbReference type="Proteomes" id="UP000799539">
    <property type="component" value="Unassembled WGS sequence"/>
</dbReference>
<gene>
    <name evidence="1" type="ORF">CERZMDRAFT_101042</name>
</gene>
<reference evidence="1" key="1">
    <citation type="journal article" date="2020" name="Stud. Mycol.">
        <title>101 Dothideomycetes genomes: a test case for predicting lifestyles and emergence of pathogens.</title>
        <authorList>
            <person name="Haridas S."/>
            <person name="Albert R."/>
            <person name="Binder M."/>
            <person name="Bloem J."/>
            <person name="Labutti K."/>
            <person name="Salamov A."/>
            <person name="Andreopoulos B."/>
            <person name="Baker S."/>
            <person name="Barry K."/>
            <person name="Bills G."/>
            <person name="Bluhm B."/>
            <person name="Cannon C."/>
            <person name="Castanera R."/>
            <person name="Culley D."/>
            <person name="Daum C."/>
            <person name="Ezra D."/>
            <person name="Gonzalez J."/>
            <person name="Henrissat B."/>
            <person name="Kuo A."/>
            <person name="Liang C."/>
            <person name="Lipzen A."/>
            <person name="Lutzoni F."/>
            <person name="Magnuson J."/>
            <person name="Mondo S."/>
            <person name="Nolan M."/>
            <person name="Ohm R."/>
            <person name="Pangilinan J."/>
            <person name="Park H.-J."/>
            <person name="Ramirez L."/>
            <person name="Alfaro M."/>
            <person name="Sun H."/>
            <person name="Tritt A."/>
            <person name="Yoshinaga Y."/>
            <person name="Zwiers L.-H."/>
            <person name="Turgeon B."/>
            <person name="Goodwin S."/>
            <person name="Spatafora J."/>
            <person name="Crous P."/>
            <person name="Grigoriev I."/>
        </authorList>
    </citation>
    <scope>NUCLEOTIDE SEQUENCE</scope>
    <source>
        <strain evidence="1">SCOH1-5</strain>
    </source>
</reference>
<proteinExistence type="predicted"/>
<keyword evidence="2" id="KW-1185">Reference proteome</keyword>
<dbReference type="AlphaFoldDB" id="A0A6A6F4V4"/>
<evidence type="ECO:0000313" key="1">
    <source>
        <dbReference type="EMBL" id="KAF2208832.1"/>
    </source>
</evidence>
<organism evidence="1 2">
    <name type="scientific">Cercospora zeae-maydis SCOH1-5</name>
    <dbReference type="NCBI Taxonomy" id="717836"/>
    <lineage>
        <taxon>Eukaryota</taxon>
        <taxon>Fungi</taxon>
        <taxon>Dikarya</taxon>
        <taxon>Ascomycota</taxon>
        <taxon>Pezizomycotina</taxon>
        <taxon>Dothideomycetes</taxon>
        <taxon>Dothideomycetidae</taxon>
        <taxon>Mycosphaerellales</taxon>
        <taxon>Mycosphaerellaceae</taxon>
        <taxon>Cercospora</taxon>
    </lineage>
</organism>
<sequence length="160" mass="17042">MWEAGICTSRFVRLDAHDDETPTSSLGNDANATYTGLSDASISDVASPSRVLLALRNIWRSKPLKFAIWFEPSGSSQSLKAGAEVTIVQALCSKNPCAGAVAVGSGLVGSSDVKLQHGRSKHSDELAQSSRWPCGQNSCVLLVLTSTPENPHYPDPEQDD</sequence>